<dbReference type="EMBL" id="JAGETZ010000003">
    <property type="protein sequence ID" value="MBO2008873.1"/>
    <property type="molecule type" value="Genomic_DNA"/>
</dbReference>
<keyword evidence="3" id="KW-1185">Reference proteome</keyword>
<organism evidence="2 3">
    <name type="scientific">Hymenobacter negativus</name>
    <dbReference type="NCBI Taxonomy" id="2795026"/>
    <lineage>
        <taxon>Bacteria</taxon>
        <taxon>Pseudomonadati</taxon>
        <taxon>Bacteroidota</taxon>
        <taxon>Cytophagia</taxon>
        <taxon>Cytophagales</taxon>
        <taxon>Hymenobacteraceae</taxon>
        <taxon>Hymenobacter</taxon>
    </lineage>
</organism>
<comment type="caution">
    <text evidence="2">The sequence shown here is derived from an EMBL/GenBank/DDBJ whole genome shotgun (WGS) entry which is preliminary data.</text>
</comment>
<evidence type="ECO:0000313" key="3">
    <source>
        <dbReference type="Proteomes" id="UP000664369"/>
    </source>
</evidence>
<name>A0ABS3QD23_9BACT</name>
<reference evidence="2 3" key="1">
    <citation type="submission" date="2021-03" db="EMBL/GenBank/DDBJ databases">
        <authorList>
            <person name="Kim M.K."/>
        </authorList>
    </citation>
    <scope>NUCLEOTIDE SEQUENCE [LARGE SCALE GENOMIC DNA]</scope>
    <source>
        <strain evidence="2 3">BT442</strain>
    </source>
</reference>
<protein>
    <recommendedName>
        <fullName evidence="1">DUF7691 domain-containing protein</fullName>
    </recommendedName>
</protein>
<dbReference type="RefSeq" id="WP_208174507.1">
    <property type="nucleotide sequence ID" value="NZ_JAGETZ010000003.1"/>
</dbReference>
<sequence>MGLYILSYGVELAKLKQAFASQDAALLEAVCASDTFESYASQDFPGAVPTGEALRQIIFGEPYNVQSGHSYGYALICLCSYLGIDLNGHTDLKLGYVTDLIDDYLADDFDITGIACAEDLLAEDLNLGLPPVADFPDSGVLLAAEIERLHQELANIAITDEEVEALLAGDAEQEERGIAYEGIKALKDRIDYCHRHKLALISFCH</sequence>
<gene>
    <name evidence="2" type="ORF">J4E00_07405</name>
</gene>
<accession>A0ABS3QD23</accession>
<dbReference type="InterPro" id="IPR056108">
    <property type="entry name" value="DUF7691"/>
</dbReference>
<proteinExistence type="predicted"/>
<feature type="domain" description="DUF7691" evidence="1">
    <location>
        <begin position="1"/>
        <end position="205"/>
    </location>
</feature>
<dbReference type="Proteomes" id="UP000664369">
    <property type="component" value="Unassembled WGS sequence"/>
</dbReference>
<dbReference type="Pfam" id="PF24740">
    <property type="entry name" value="DUF7691"/>
    <property type="match status" value="1"/>
</dbReference>
<evidence type="ECO:0000259" key="1">
    <source>
        <dbReference type="Pfam" id="PF24740"/>
    </source>
</evidence>
<evidence type="ECO:0000313" key="2">
    <source>
        <dbReference type="EMBL" id="MBO2008873.1"/>
    </source>
</evidence>